<reference evidence="1 2" key="1">
    <citation type="submission" date="2020-10" db="EMBL/GenBank/DDBJ databases">
        <authorList>
            <person name="Castelo-Branco R."/>
            <person name="Eusebio N."/>
            <person name="Adriana R."/>
            <person name="Vieira A."/>
            <person name="Brugerolle De Fraissinette N."/>
            <person name="Rezende De Castro R."/>
            <person name="Schneider M.P."/>
            <person name="Vasconcelos V."/>
            <person name="Leao P.N."/>
        </authorList>
    </citation>
    <scope>NUCLEOTIDE SEQUENCE [LARGE SCALE GENOMIC DNA]</scope>
    <source>
        <strain evidence="1 2">LEGE 06226</strain>
    </source>
</reference>
<comment type="caution">
    <text evidence="1">The sequence shown here is derived from an EMBL/GenBank/DDBJ whole genome shotgun (WGS) entry which is preliminary data.</text>
</comment>
<sequence length="172" mass="19708">MMASLPDGFPQPTPVGVIEVKQYPAYRGVTYLHQGDLTQATRRAFNPLFQHISSNNISMTTPVEARYLQKSESINQAEVSFLYSHPEITPQQIQSDVNVTDTPTMKVVSIGIQGAYTWESYQIHLQRLKNWLKQHPEYEIIGSPRRLFYNSPMTPEHLKYSEVQIPIQDSLT</sequence>
<name>A0ABR9U927_9CYAN</name>
<dbReference type="RefSeq" id="WP_193868616.1">
    <property type="nucleotide sequence ID" value="NZ_JADEWU010000010.1"/>
</dbReference>
<gene>
    <name evidence="1" type="ORF">IQ236_06920</name>
</gene>
<dbReference type="SUPFAM" id="SSF55136">
    <property type="entry name" value="Probable bacterial effector-binding domain"/>
    <property type="match status" value="1"/>
</dbReference>
<dbReference type="InterPro" id="IPR006917">
    <property type="entry name" value="SOUL_heme-bd"/>
</dbReference>
<dbReference type="Gene3D" id="3.20.80.10">
    <property type="entry name" value="Regulatory factor, effector binding domain"/>
    <property type="match status" value="1"/>
</dbReference>
<dbReference type="Pfam" id="PF04832">
    <property type="entry name" value="SOUL"/>
    <property type="match status" value="1"/>
</dbReference>
<accession>A0ABR9U927</accession>
<evidence type="ECO:0000313" key="2">
    <source>
        <dbReference type="Proteomes" id="UP000640725"/>
    </source>
</evidence>
<dbReference type="Proteomes" id="UP000640725">
    <property type="component" value="Unassembled WGS sequence"/>
</dbReference>
<evidence type="ECO:0000313" key="1">
    <source>
        <dbReference type="EMBL" id="MBE9142953.1"/>
    </source>
</evidence>
<keyword evidence="2" id="KW-1185">Reference proteome</keyword>
<proteinExistence type="predicted"/>
<dbReference type="InterPro" id="IPR011256">
    <property type="entry name" value="Reg_factor_effector_dom_sf"/>
</dbReference>
<protein>
    <submittedName>
        <fullName evidence="1">Heme-binding protein</fullName>
    </submittedName>
</protein>
<dbReference type="EMBL" id="JADEWU010000010">
    <property type="protein sequence ID" value="MBE9142953.1"/>
    <property type="molecule type" value="Genomic_DNA"/>
</dbReference>
<organism evidence="1 2">
    <name type="scientific">Planktothrix mougeotii LEGE 06226</name>
    <dbReference type="NCBI Taxonomy" id="1828728"/>
    <lineage>
        <taxon>Bacteria</taxon>
        <taxon>Bacillati</taxon>
        <taxon>Cyanobacteriota</taxon>
        <taxon>Cyanophyceae</taxon>
        <taxon>Oscillatoriophycideae</taxon>
        <taxon>Oscillatoriales</taxon>
        <taxon>Microcoleaceae</taxon>
        <taxon>Planktothrix</taxon>
    </lineage>
</organism>